<gene>
    <name evidence="6" type="ORF">M427DRAFT_133428</name>
</gene>
<feature type="compositionally biased region" description="Low complexity" evidence="3">
    <location>
        <begin position="470"/>
        <end position="491"/>
    </location>
</feature>
<feature type="compositionally biased region" description="Acidic residues" evidence="3">
    <location>
        <begin position="581"/>
        <end position="591"/>
    </location>
</feature>
<keyword evidence="1 2" id="KW-0728">SH3 domain</keyword>
<feature type="compositionally biased region" description="Low complexity" evidence="3">
    <location>
        <begin position="120"/>
        <end position="135"/>
    </location>
</feature>
<dbReference type="OrthoDB" id="2150570at2759"/>
<name>A0A139ALS6_GONPJ</name>
<proteinExistence type="predicted"/>
<feature type="compositionally biased region" description="Polar residues" evidence="3">
    <location>
        <begin position="718"/>
        <end position="727"/>
    </location>
</feature>
<dbReference type="PANTHER" id="PTHR14167">
    <property type="entry name" value="SH3 DOMAIN-CONTAINING"/>
    <property type="match status" value="1"/>
</dbReference>
<reference evidence="6 7" key="1">
    <citation type="journal article" date="2015" name="Genome Biol. Evol.">
        <title>Phylogenomic analyses indicate that early fungi evolved digesting cell walls of algal ancestors of land plants.</title>
        <authorList>
            <person name="Chang Y."/>
            <person name="Wang S."/>
            <person name="Sekimoto S."/>
            <person name="Aerts A.L."/>
            <person name="Choi C."/>
            <person name="Clum A."/>
            <person name="LaButti K.M."/>
            <person name="Lindquist E.A."/>
            <person name="Yee Ngan C."/>
            <person name="Ohm R.A."/>
            <person name="Salamov A.A."/>
            <person name="Grigoriev I.V."/>
            <person name="Spatafora J.W."/>
            <person name="Berbee M.L."/>
        </authorList>
    </citation>
    <scope>NUCLEOTIDE SEQUENCE [LARGE SCALE GENOMIC DNA]</scope>
    <source>
        <strain evidence="6 7">JEL478</strain>
    </source>
</reference>
<keyword evidence="4" id="KW-1133">Transmembrane helix</keyword>
<feature type="compositionally biased region" description="Polar residues" evidence="3">
    <location>
        <begin position="897"/>
        <end position="910"/>
    </location>
</feature>
<dbReference type="GO" id="GO:0005737">
    <property type="term" value="C:cytoplasm"/>
    <property type="evidence" value="ECO:0007669"/>
    <property type="project" value="TreeGrafter"/>
</dbReference>
<feature type="region of interest" description="Disordered" evidence="3">
    <location>
        <begin position="716"/>
        <end position="759"/>
    </location>
</feature>
<evidence type="ECO:0000259" key="5">
    <source>
        <dbReference type="PROSITE" id="PS50002"/>
    </source>
</evidence>
<dbReference type="Gene3D" id="2.30.30.40">
    <property type="entry name" value="SH3 Domains"/>
    <property type="match status" value="1"/>
</dbReference>
<feature type="region of interest" description="Disordered" evidence="3">
    <location>
        <begin position="885"/>
        <end position="912"/>
    </location>
</feature>
<dbReference type="SMART" id="SM00326">
    <property type="entry name" value="SH3"/>
    <property type="match status" value="1"/>
</dbReference>
<sequence>MSGDTWERSHGTMSRATPMRKNRRLQSSDATVSPDQGTLTGDRQHGPCGRKVLEGQISDSMQDGREQWLDNGDGSGVRSKFRSLVHRDRRRPLRTFLSYGTLAILAGRWGVEAQSSQVRTSTATTQTMSTSRTLSASLVPNPSTTTAPKPSYSCLPLHNSSSCGAFGPAASVNVSAAWTVAMFDNDIAAWADSSLQTQSFNSAYGCSWDGTPLRYALSYGCAERIFSSDLLCNSGALNSTTSDIPPFCKSTCQDYLSSVRSLLSNTSVCATGSSVGEGQLLARTRALQYVEDFCNSRASDQDGCVHATGGDNATCGFGGSHLPLAGSFCSTSSDPCCSFVPAGVILAANGSTEAGTRGTVSNLSTGAVIGIAIAVALALVAIVLGLVYMLYVRPRTLEKYGASRRQLERLREVNTAAMSSMPPPVNGRARELAHRRSMRSSTVRASLAAPSLSNGDIPFTATPPTINKQRSASVRSARSAKSGRSGRSGRSGNRRSRASSMPGSPTLSFAARSTGRRSMDSAAPKRHVAIHAYTPRLEDEVALQKGDVVYIREIFNDGWVRGANWTTGAEGTFPVACIEPAEESSSDEEEEIRGRQSWNRNSDTIDIAGVMQEGAIPLKTRPTTVLSDGGSRPRSGALGGLSSSNSTRRNSRQEPGLTIGGSLLGNSGTGGAAGRSSRRESGVSKASEFGEAVSDDDDAAAVWRGVAIAIGGANIANRKTSPGSNGYASGGERKPNGALNGLGSDRRISGTAVPGARNSALLARRPSRRDTLTSDSGARLSSVVNPHLTIMQDQALTAATSLPGGELSSGFHPPRTNSERLPDVASPATLRGTRETFANVSNANVTLVPLPAERPTSAFADTPLVEPARPPSRMSAISLGSSVHENPFAEDSKESNITDGDQLGSTNTAGMESPIGWHDILADALDPTEDLDDNEERFGQSAISPGTRKGRQSSPSTRVQSPRGAGSMGTMDAPVVSVKLLTAREVLAKHPSTNGTPKGRTKSPRSPAGEDFVGAIRNDASGGVNGRRDAIPSRTSWASGEYPPSLISSIAGGRTPTSPRTRDKSAQKKMRSSTGLEPAVELNGLVAVSGL</sequence>
<dbReference type="AlphaFoldDB" id="A0A139ALS6"/>
<feature type="region of interest" description="Disordered" evidence="3">
    <location>
        <begin position="801"/>
        <end position="823"/>
    </location>
</feature>
<organism evidence="6 7">
    <name type="scientific">Gonapodya prolifera (strain JEL478)</name>
    <name type="common">Monoblepharis prolifera</name>
    <dbReference type="NCBI Taxonomy" id="1344416"/>
    <lineage>
        <taxon>Eukaryota</taxon>
        <taxon>Fungi</taxon>
        <taxon>Fungi incertae sedis</taxon>
        <taxon>Chytridiomycota</taxon>
        <taxon>Chytridiomycota incertae sedis</taxon>
        <taxon>Monoblepharidomycetes</taxon>
        <taxon>Monoblepharidales</taxon>
        <taxon>Gonapodyaceae</taxon>
        <taxon>Gonapodya</taxon>
    </lineage>
</organism>
<feature type="domain" description="SH3" evidence="5">
    <location>
        <begin position="522"/>
        <end position="583"/>
    </location>
</feature>
<feature type="compositionally biased region" description="Basic and acidic residues" evidence="3">
    <location>
        <begin position="1"/>
        <end position="10"/>
    </location>
</feature>
<evidence type="ECO:0000313" key="7">
    <source>
        <dbReference type="Proteomes" id="UP000070544"/>
    </source>
</evidence>
<keyword evidence="4" id="KW-0812">Transmembrane</keyword>
<feature type="region of interest" description="Disordered" evidence="3">
    <location>
        <begin position="581"/>
        <end position="600"/>
    </location>
</feature>
<protein>
    <recommendedName>
        <fullName evidence="5">SH3 domain-containing protein</fullName>
    </recommendedName>
</protein>
<dbReference type="EMBL" id="KQ965746">
    <property type="protein sequence ID" value="KXS17638.1"/>
    <property type="molecule type" value="Genomic_DNA"/>
</dbReference>
<feature type="compositionally biased region" description="Low complexity" evidence="3">
    <location>
        <begin position="629"/>
        <end position="648"/>
    </location>
</feature>
<evidence type="ECO:0000256" key="3">
    <source>
        <dbReference type="SAM" id="MobiDB-lite"/>
    </source>
</evidence>
<keyword evidence="4" id="KW-0472">Membrane</keyword>
<feature type="region of interest" description="Disordered" evidence="3">
    <location>
        <begin position="612"/>
        <end position="691"/>
    </location>
</feature>
<feature type="region of interest" description="Disordered" evidence="3">
    <location>
        <begin position="414"/>
        <end position="524"/>
    </location>
</feature>
<feature type="region of interest" description="Disordered" evidence="3">
    <location>
        <begin position="120"/>
        <end position="144"/>
    </location>
</feature>
<evidence type="ECO:0000313" key="6">
    <source>
        <dbReference type="EMBL" id="KXS17638.1"/>
    </source>
</evidence>
<feature type="compositionally biased region" description="Gly residues" evidence="3">
    <location>
        <begin position="658"/>
        <end position="673"/>
    </location>
</feature>
<dbReference type="PANTHER" id="PTHR14167:SF116">
    <property type="entry name" value="CAP, ISOFORM AC"/>
    <property type="match status" value="1"/>
</dbReference>
<dbReference type="PROSITE" id="PS50002">
    <property type="entry name" value="SH3"/>
    <property type="match status" value="1"/>
</dbReference>
<feature type="compositionally biased region" description="Polar residues" evidence="3">
    <location>
        <begin position="25"/>
        <end position="41"/>
    </location>
</feature>
<dbReference type="InterPro" id="IPR036028">
    <property type="entry name" value="SH3-like_dom_sf"/>
</dbReference>
<keyword evidence="7" id="KW-1185">Reference proteome</keyword>
<feature type="region of interest" description="Disordered" evidence="3">
    <location>
        <begin position="988"/>
        <end position="1076"/>
    </location>
</feature>
<dbReference type="SUPFAM" id="SSF50044">
    <property type="entry name" value="SH3-domain"/>
    <property type="match status" value="1"/>
</dbReference>
<dbReference type="InterPro" id="IPR050384">
    <property type="entry name" value="Endophilin_SH3RF"/>
</dbReference>
<evidence type="ECO:0000256" key="2">
    <source>
        <dbReference type="PROSITE-ProRule" id="PRU00192"/>
    </source>
</evidence>
<dbReference type="InterPro" id="IPR001452">
    <property type="entry name" value="SH3_domain"/>
</dbReference>
<feature type="region of interest" description="Disordered" evidence="3">
    <location>
        <begin position="929"/>
        <end position="972"/>
    </location>
</feature>
<evidence type="ECO:0000256" key="1">
    <source>
        <dbReference type="ARBA" id="ARBA00022443"/>
    </source>
</evidence>
<dbReference type="STRING" id="1344416.A0A139ALS6"/>
<feature type="region of interest" description="Disordered" evidence="3">
    <location>
        <begin position="1"/>
        <end position="49"/>
    </location>
</feature>
<feature type="transmembrane region" description="Helical" evidence="4">
    <location>
        <begin position="367"/>
        <end position="391"/>
    </location>
</feature>
<dbReference type="Proteomes" id="UP000070544">
    <property type="component" value="Unassembled WGS sequence"/>
</dbReference>
<dbReference type="Pfam" id="PF14604">
    <property type="entry name" value="SH3_9"/>
    <property type="match status" value="1"/>
</dbReference>
<accession>A0A139ALS6</accession>
<evidence type="ECO:0000256" key="4">
    <source>
        <dbReference type="SAM" id="Phobius"/>
    </source>
</evidence>